<comment type="caution">
    <text evidence="3">The sequence shown here is derived from an EMBL/GenBank/DDBJ whole genome shotgun (WGS) entry which is preliminary data.</text>
</comment>
<dbReference type="InterPro" id="IPR036938">
    <property type="entry name" value="PAP2/HPO_sf"/>
</dbReference>
<organism evidence="3 4">
    <name type="scientific">Archangium gephyra</name>
    <dbReference type="NCBI Taxonomy" id="48"/>
    <lineage>
        <taxon>Bacteria</taxon>
        <taxon>Pseudomonadati</taxon>
        <taxon>Myxococcota</taxon>
        <taxon>Myxococcia</taxon>
        <taxon>Myxococcales</taxon>
        <taxon>Cystobacterineae</taxon>
        <taxon>Archangiaceae</taxon>
        <taxon>Archangium</taxon>
    </lineage>
</organism>
<keyword evidence="1" id="KW-0472">Membrane</keyword>
<feature type="transmembrane region" description="Helical" evidence="1">
    <location>
        <begin position="228"/>
        <end position="246"/>
    </location>
</feature>
<proteinExistence type="predicted"/>
<keyword evidence="1" id="KW-1133">Transmembrane helix</keyword>
<evidence type="ECO:0000313" key="3">
    <source>
        <dbReference type="EMBL" id="PZR08937.1"/>
    </source>
</evidence>
<evidence type="ECO:0000313" key="4">
    <source>
        <dbReference type="Proteomes" id="UP000249061"/>
    </source>
</evidence>
<dbReference type="InterPro" id="IPR000326">
    <property type="entry name" value="PAP2/HPO"/>
</dbReference>
<evidence type="ECO:0000256" key="1">
    <source>
        <dbReference type="SAM" id="Phobius"/>
    </source>
</evidence>
<name>A0A2W5T4L7_9BACT</name>
<feature type="domain" description="Phosphatidic acid phosphatase type 2/haloperoxidase" evidence="2">
    <location>
        <begin position="123"/>
        <end position="243"/>
    </location>
</feature>
<accession>A0A2W5T4L7</accession>
<dbReference type="Proteomes" id="UP000249061">
    <property type="component" value="Unassembled WGS sequence"/>
</dbReference>
<dbReference type="EMBL" id="QFQP01000023">
    <property type="protein sequence ID" value="PZR08937.1"/>
    <property type="molecule type" value="Genomic_DNA"/>
</dbReference>
<sequence length="270" mass="28685">MLAAVLALALSQNAPTVPHPLKWEPRVDIPVTTALVGGWVLSEFAFKKQLGAPACRWCETNGFDLGVRSLFNPSMQPSPDGITAPHVASNLVGFVSLPILMVGLDALFSWREGGSIETFLVDVLIVLETTFSALAVNQFVKFAVGRGRPYTVGASDEIYASGHDVADNNLSFFSGHATFTFALASSAATVATLRGYKFAWLMWAVGIPLATATSILRLAADKHWTTDILLGSAFGLAAGILMPTFLHGRVGPVEARIAPMPNGLAVTGRF</sequence>
<dbReference type="SUPFAM" id="SSF48317">
    <property type="entry name" value="Acid phosphatase/Vanadium-dependent haloperoxidase"/>
    <property type="match status" value="1"/>
</dbReference>
<keyword evidence="1" id="KW-0812">Transmembrane</keyword>
<dbReference type="SMART" id="SM00014">
    <property type="entry name" value="acidPPc"/>
    <property type="match status" value="1"/>
</dbReference>
<protein>
    <recommendedName>
        <fullName evidence="2">Phosphatidic acid phosphatase type 2/haloperoxidase domain-containing protein</fullName>
    </recommendedName>
</protein>
<dbReference type="AlphaFoldDB" id="A0A2W5T4L7"/>
<reference evidence="3 4" key="1">
    <citation type="submission" date="2017-08" db="EMBL/GenBank/DDBJ databases">
        <title>Infants hospitalized years apart are colonized by the same room-sourced microbial strains.</title>
        <authorList>
            <person name="Brooks B."/>
            <person name="Olm M.R."/>
            <person name="Firek B.A."/>
            <person name="Baker R."/>
            <person name="Thomas B.C."/>
            <person name="Morowitz M.J."/>
            <person name="Banfield J.F."/>
        </authorList>
    </citation>
    <scope>NUCLEOTIDE SEQUENCE [LARGE SCALE GENOMIC DNA]</scope>
    <source>
        <strain evidence="3">S2_003_000_R2_14</strain>
    </source>
</reference>
<dbReference type="Pfam" id="PF01569">
    <property type="entry name" value="PAP2"/>
    <property type="match status" value="1"/>
</dbReference>
<evidence type="ECO:0000259" key="2">
    <source>
        <dbReference type="SMART" id="SM00014"/>
    </source>
</evidence>
<gene>
    <name evidence="3" type="ORF">DI536_23935</name>
</gene>
<feature type="transmembrane region" description="Helical" evidence="1">
    <location>
        <begin position="198"/>
        <end position="216"/>
    </location>
</feature>
<dbReference type="Gene3D" id="1.20.144.10">
    <property type="entry name" value="Phosphatidic acid phosphatase type 2/haloperoxidase"/>
    <property type="match status" value="1"/>
</dbReference>